<organism evidence="1 2">
    <name type="scientific">Enterobacter phage PG7</name>
    <dbReference type="NCBI Taxonomy" id="1455074"/>
    <lineage>
        <taxon>Viruses</taxon>
        <taxon>Duplodnaviria</taxon>
        <taxon>Heunggongvirae</taxon>
        <taxon>Uroviricota</taxon>
        <taxon>Caudoviricetes</taxon>
        <taxon>Pantevenvirales</taxon>
        <taxon>Straboviridae</taxon>
        <taxon>Tevenvirinae</taxon>
        <taxon>Karamvirus</taxon>
        <taxon>Karamvirus pg7</taxon>
    </lineage>
</organism>
<evidence type="ECO:0000313" key="2">
    <source>
        <dbReference type="Proteomes" id="UP000019300"/>
    </source>
</evidence>
<protein>
    <submittedName>
        <fullName evidence="1">Uncharacterized protein</fullName>
    </submittedName>
</protein>
<name>W6ATC5_9CAUD</name>
<gene>
    <name evidence="1" type="ORF">PG7_112</name>
</gene>
<keyword evidence="2" id="KW-1185">Reference proteome</keyword>
<dbReference type="Proteomes" id="UP000019300">
    <property type="component" value="Segment"/>
</dbReference>
<evidence type="ECO:0000313" key="1">
    <source>
        <dbReference type="EMBL" id="AHI61015.1"/>
    </source>
</evidence>
<dbReference type="GeneID" id="18502370"/>
<accession>W6ATC5</accession>
<reference evidence="1 2" key="1">
    <citation type="submission" date="2014-01" db="EMBL/GenBank/DDBJ databases">
        <title>Characterization of a Potential Antibacterial Agent, phage PG7, for the Treatment of Enterobacter cloacae Infection in Mice.</title>
        <authorList>
            <person name="Wang S.W."/>
            <person name="Jin J."/>
            <person name="Chen S.J."/>
            <person name="Zhang G."/>
            <person name="Li Z.J."/>
            <person name="Li Y.H."/>
            <person name="Wang X.T."/>
            <person name="Wang J."/>
            <person name="Wang S.M."/>
            <person name="Wang Z.Q."/>
            <person name="Zhao G.Q."/>
        </authorList>
    </citation>
    <scope>NUCLEOTIDE SEQUENCE [LARGE SCALE GENOMIC DNA]</scope>
</reference>
<proteinExistence type="predicted"/>
<dbReference type="EMBL" id="KJ101592">
    <property type="protein sequence ID" value="AHI61015.1"/>
    <property type="molecule type" value="Genomic_DNA"/>
</dbReference>
<sequence length="44" mass="5631">MSRTIRRKGFNKRTSACRFQQYNNEFYHLCKDTYRCMIIRWRHN</sequence>
<dbReference type="RefSeq" id="YP_009005376.1">
    <property type="nucleotide sequence ID" value="NC_023561.1"/>
</dbReference>
<dbReference type="KEGG" id="vg:18502370"/>